<accession>A0ABU4VMS7</accession>
<dbReference type="InterPro" id="IPR027785">
    <property type="entry name" value="UvrD-like_helicase_C"/>
</dbReference>
<dbReference type="InterPro" id="IPR027417">
    <property type="entry name" value="P-loop_NTPase"/>
</dbReference>
<gene>
    <name evidence="8" type="ORF">SK069_10830</name>
</gene>
<keyword evidence="9" id="KW-1185">Reference proteome</keyword>
<name>A0ABU4VMS7_9ACTN</name>
<evidence type="ECO:0000256" key="4">
    <source>
        <dbReference type="ARBA" id="ARBA00022840"/>
    </source>
</evidence>
<feature type="region of interest" description="Disordered" evidence="6">
    <location>
        <begin position="189"/>
        <end position="209"/>
    </location>
</feature>
<dbReference type="SUPFAM" id="SSF52540">
    <property type="entry name" value="P-loop containing nucleoside triphosphate hydrolases"/>
    <property type="match status" value="1"/>
</dbReference>
<proteinExistence type="predicted"/>
<organism evidence="8 9">
    <name type="scientific">Patulibacter brassicae</name>
    <dbReference type="NCBI Taxonomy" id="1705717"/>
    <lineage>
        <taxon>Bacteria</taxon>
        <taxon>Bacillati</taxon>
        <taxon>Actinomycetota</taxon>
        <taxon>Thermoleophilia</taxon>
        <taxon>Solirubrobacterales</taxon>
        <taxon>Patulibacteraceae</taxon>
        <taxon>Patulibacter</taxon>
    </lineage>
</organism>
<evidence type="ECO:0000259" key="7">
    <source>
        <dbReference type="PROSITE" id="PS51198"/>
    </source>
</evidence>
<reference evidence="8 9" key="1">
    <citation type="submission" date="2023-11" db="EMBL/GenBank/DDBJ databases">
        <authorList>
            <person name="Xu M."/>
            <person name="Jiang T."/>
        </authorList>
    </citation>
    <scope>NUCLEOTIDE SEQUENCE [LARGE SCALE GENOMIC DNA]</scope>
    <source>
        <strain evidence="8 9">SD</strain>
    </source>
</reference>
<evidence type="ECO:0000256" key="5">
    <source>
        <dbReference type="PROSITE-ProRule" id="PRU00560"/>
    </source>
</evidence>
<dbReference type="RefSeq" id="WP_319954245.1">
    <property type="nucleotide sequence ID" value="NZ_JAXAVX010000004.1"/>
</dbReference>
<evidence type="ECO:0000256" key="6">
    <source>
        <dbReference type="SAM" id="MobiDB-lite"/>
    </source>
</evidence>
<dbReference type="CDD" id="cd17932">
    <property type="entry name" value="DEXQc_UvrD"/>
    <property type="match status" value="1"/>
</dbReference>
<dbReference type="Proteomes" id="UP001277761">
    <property type="component" value="Unassembled WGS sequence"/>
</dbReference>
<dbReference type="PANTHER" id="PTHR11070:SF2">
    <property type="entry name" value="ATP-DEPENDENT DNA HELICASE SRS2"/>
    <property type="match status" value="1"/>
</dbReference>
<keyword evidence="2 5" id="KW-0378">Hydrolase</keyword>
<protein>
    <submittedName>
        <fullName evidence="8">UvrD-helicase domain-containing protein</fullName>
    </submittedName>
</protein>
<evidence type="ECO:0000313" key="8">
    <source>
        <dbReference type="EMBL" id="MDX8152090.1"/>
    </source>
</evidence>
<dbReference type="InterPro" id="IPR000212">
    <property type="entry name" value="DNA_helicase_UvrD/REP"/>
</dbReference>
<keyword evidence="1 5" id="KW-0547">Nucleotide-binding</keyword>
<dbReference type="Pfam" id="PF13538">
    <property type="entry name" value="UvrD_C_2"/>
    <property type="match status" value="1"/>
</dbReference>
<evidence type="ECO:0000256" key="3">
    <source>
        <dbReference type="ARBA" id="ARBA00022806"/>
    </source>
</evidence>
<sequence length="556" mass="59945">MEAELTQEQREVVLSPASARTIVVAGPGTGKTHVIAARVRQLIDSGAIEDPERILVLSFTRAAVDVLHRRLADHSVAREVRPSTIDSYARKAVQSSGQSPAGGFDAIIRAAIRCESEDPPHEHVIVDEAQDLSGDRLSFVTKLLTAANGFTVLGDPAQGIYGWQETGPHIDAMDRIAKTFEDARRLELTEDHRTRSPAARPLDGTRSAVAAGSDEQGLIRLRQRLKTAPQLDPNALMTVLRYSRGETAVLCRTNAQVLQLSATLAAAGVAHRIQQPAQTSVPPFWLSALLRNVEADEVQKSDLDREAAQLTDAELDQAWSELERLASDGEDILLARIRSSAAEMAELPRFMRDVPVLSTVHRSKGLEFDRVIVTDLGGRGDEASTAEEARVLFVAATRARDAVLATTLDRPKHAMRRRSGRWIATPWNRDEPLGVEISVGDVDRSVPFLDDGAAGYVQRHLRTAVTPGDAVQIEPAYRDGRTDLDVVHRGVAVARLTAECVGTIGHLGLAGRRLEGLVVDRLSTAVGSAAITEAVGAGAAGLWLVPEISGFASVLS</sequence>
<comment type="caution">
    <text evidence="8">The sequence shown here is derived from an EMBL/GenBank/DDBJ whole genome shotgun (WGS) entry which is preliminary data.</text>
</comment>
<dbReference type="Pfam" id="PF00580">
    <property type="entry name" value="UvrD-helicase"/>
    <property type="match status" value="2"/>
</dbReference>
<evidence type="ECO:0000256" key="2">
    <source>
        <dbReference type="ARBA" id="ARBA00022801"/>
    </source>
</evidence>
<dbReference type="InterPro" id="IPR014016">
    <property type="entry name" value="UvrD-like_ATP-bd"/>
</dbReference>
<keyword evidence="4 5" id="KW-0067">ATP-binding</keyword>
<feature type="domain" description="UvrD-like helicase ATP-binding" evidence="7">
    <location>
        <begin position="4"/>
        <end position="381"/>
    </location>
</feature>
<dbReference type="PROSITE" id="PS51198">
    <property type="entry name" value="UVRD_HELICASE_ATP_BIND"/>
    <property type="match status" value="1"/>
</dbReference>
<dbReference type="PANTHER" id="PTHR11070">
    <property type="entry name" value="UVRD / RECB / PCRA DNA HELICASE FAMILY MEMBER"/>
    <property type="match status" value="1"/>
</dbReference>
<evidence type="ECO:0000256" key="1">
    <source>
        <dbReference type="ARBA" id="ARBA00022741"/>
    </source>
</evidence>
<evidence type="ECO:0000313" key="9">
    <source>
        <dbReference type="Proteomes" id="UP001277761"/>
    </source>
</evidence>
<keyword evidence="3 5" id="KW-0347">Helicase</keyword>
<feature type="binding site" evidence="5">
    <location>
        <begin position="25"/>
        <end position="32"/>
    </location>
    <ligand>
        <name>ATP</name>
        <dbReference type="ChEBI" id="CHEBI:30616"/>
    </ligand>
</feature>
<dbReference type="EMBL" id="JAXAVX010000004">
    <property type="protein sequence ID" value="MDX8152090.1"/>
    <property type="molecule type" value="Genomic_DNA"/>
</dbReference>
<dbReference type="Gene3D" id="3.40.50.300">
    <property type="entry name" value="P-loop containing nucleotide triphosphate hydrolases"/>
    <property type="match status" value="2"/>
</dbReference>